<evidence type="ECO:0000256" key="1">
    <source>
        <dbReference type="SAM" id="Phobius"/>
    </source>
</evidence>
<dbReference type="RefSeq" id="WP_011611888.1">
    <property type="nucleotide sequence ID" value="NC_008312.1"/>
</dbReference>
<dbReference type="OrthoDB" id="9554093at2"/>
<feature type="transmembrane region" description="Helical" evidence="1">
    <location>
        <begin position="6"/>
        <end position="24"/>
    </location>
</feature>
<dbReference type="HOGENOM" id="CLU_175362_0_0_3"/>
<keyword evidence="1" id="KW-0472">Membrane</keyword>
<name>Q112Q4_TRIEI</name>
<dbReference type="AlphaFoldDB" id="Q112Q4"/>
<reference evidence="2" key="1">
    <citation type="submission" date="2006-06" db="EMBL/GenBank/DDBJ databases">
        <title>Complete sequence of Trichodesmium erythraeum IMS101.</title>
        <authorList>
            <consortium name="US DOE Joint Genome Institute"/>
            <person name="Copeland A."/>
            <person name="Lucas S."/>
            <person name="Lapidus A."/>
            <person name="Barry K."/>
            <person name="Detter J.C."/>
            <person name="Glavina del Rio T."/>
            <person name="Hammon N."/>
            <person name="Israni S."/>
            <person name="Dalin E."/>
            <person name="Tice H."/>
            <person name="Pitluck S."/>
            <person name="Kiss H."/>
            <person name="Munk A.C."/>
            <person name="Brettin T."/>
            <person name="Bruce D."/>
            <person name="Han C."/>
            <person name="Tapia R."/>
            <person name="Gilna P."/>
            <person name="Schmutz J."/>
            <person name="Larimer F."/>
            <person name="Land M."/>
            <person name="Hauser L."/>
            <person name="Kyrpides N."/>
            <person name="Kim E."/>
            <person name="Richardson P."/>
        </authorList>
    </citation>
    <scope>NUCLEOTIDE SEQUENCE [LARGE SCALE GENOMIC DNA]</scope>
    <source>
        <strain evidence="2">IMS101</strain>
    </source>
</reference>
<dbReference type="KEGG" id="ter:Tery_2296"/>
<accession>Q112Q4</accession>
<keyword evidence="1" id="KW-0812">Transmembrane</keyword>
<organism evidence="2">
    <name type="scientific">Trichodesmium erythraeum (strain IMS101)</name>
    <dbReference type="NCBI Taxonomy" id="203124"/>
    <lineage>
        <taxon>Bacteria</taxon>
        <taxon>Bacillati</taxon>
        <taxon>Cyanobacteriota</taxon>
        <taxon>Cyanophyceae</taxon>
        <taxon>Oscillatoriophycideae</taxon>
        <taxon>Oscillatoriales</taxon>
        <taxon>Microcoleaceae</taxon>
        <taxon>Trichodesmium</taxon>
    </lineage>
</organism>
<dbReference type="STRING" id="203124.Tery_2296"/>
<dbReference type="eggNOG" id="ENOG502ZP9U">
    <property type="taxonomic scope" value="Bacteria"/>
</dbReference>
<evidence type="ECO:0000313" key="2">
    <source>
        <dbReference type="EMBL" id="ABG51520.1"/>
    </source>
</evidence>
<dbReference type="EMBL" id="CP000393">
    <property type="protein sequence ID" value="ABG51520.1"/>
    <property type="molecule type" value="Genomic_DNA"/>
</dbReference>
<sequence>MRWLVAVGMLVAAAVGTLIVVKLWDDIREIVAKWLRQQGLAKSDLMDAWVKLDSMVGTVRSRIFIKTEKTGKTIISETEYNMSEIDDEDVIKELEKQGYYKRKIMDLLD</sequence>
<keyword evidence="1" id="KW-1133">Transmembrane helix</keyword>
<gene>
    <name evidence="2" type="ordered locus">Tery_2296</name>
</gene>
<protein>
    <submittedName>
        <fullName evidence="2">Uncharacterized protein</fullName>
    </submittedName>
</protein>
<proteinExistence type="predicted"/>